<evidence type="ECO:0000313" key="2">
    <source>
        <dbReference type="EMBL" id="QFG74376.1"/>
    </source>
</evidence>
<organism evidence="2">
    <name type="scientific">Megaviridae environmental sample</name>
    <dbReference type="NCBI Taxonomy" id="1737588"/>
    <lineage>
        <taxon>Viruses</taxon>
        <taxon>Varidnaviria</taxon>
        <taxon>Bamfordvirae</taxon>
        <taxon>Nucleocytoviricota</taxon>
        <taxon>Megaviricetes</taxon>
        <taxon>Imitervirales</taxon>
        <taxon>Mimiviridae</taxon>
        <taxon>environmental samples</taxon>
    </lineage>
</organism>
<keyword evidence="1" id="KW-0472">Membrane</keyword>
<reference evidence="2" key="1">
    <citation type="journal article" date="2019" name="Philos. Trans. R. Soc. Lond., B, Biol. Sci.">
        <title>Targeted metagenomic recovery of four divergent viruses reveals shared and distinctive characteristics of giant viruses of marine eukaryotes.</title>
        <authorList>
            <person name="Needham D.M."/>
            <person name="Poirier C."/>
            <person name="Hehenberger E."/>
            <person name="Jimenez V."/>
            <person name="Swalwell J.E."/>
            <person name="Santoro A.E."/>
            <person name="Worden A.Z."/>
        </authorList>
    </citation>
    <scope>NUCLEOTIDE SEQUENCE</scope>
    <source>
        <strain evidence="2">MPacV-611</strain>
    </source>
</reference>
<dbReference type="EMBL" id="MN448287">
    <property type="protein sequence ID" value="QFG74376.1"/>
    <property type="molecule type" value="Genomic_DNA"/>
</dbReference>
<protein>
    <submittedName>
        <fullName evidence="2">Uncharacterized protein</fullName>
    </submittedName>
</protein>
<evidence type="ECO:0000256" key="1">
    <source>
        <dbReference type="SAM" id="Phobius"/>
    </source>
</evidence>
<accession>A0A5J6VJN9</accession>
<sequence>MCLLCHKNVSDNYVYNCLLELLENDTDFKDYNSTSLSHIIISSSGYNGIKVRDVAIKGFIKYKNWLEKNERYTIDDYSLKKLNIMLRFIENCTIEYHNENEIERYFIELDDFTKSNKLDTKSIFCIRTVIKKQISLYLSSLLFILPSITIYYLM</sequence>
<name>A0A5J6VJN9_9VIRU</name>
<feature type="transmembrane region" description="Helical" evidence="1">
    <location>
        <begin position="134"/>
        <end position="153"/>
    </location>
</feature>
<proteinExistence type="predicted"/>
<keyword evidence="1" id="KW-0812">Transmembrane</keyword>
<keyword evidence="1" id="KW-1133">Transmembrane helix</keyword>